<sequence>MLIFDEYGFLKPYEPIKIDLDMLEHVFVREFANSITRQTIFEQYRAYTDRLLTLLPGGFTQWIDGSFVSRKLDPNDIDVLTFIDADLYSRHERALKELKNEFAQGAGRVDVHFIRIYAEGHRYRPHFESDRVQWLFDWSRTNTRPRRNKGFLELIVC</sequence>
<keyword evidence="2" id="KW-1185">Reference proteome</keyword>
<proteinExistence type="predicted"/>
<accession>A0A1P9WTF1</accession>
<dbReference type="Proteomes" id="UP000187941">
    <property type="component" value="Chromosome"/>
</dbReference>
<dbReference type="RefSeq" id="WP_077130059.1">
    <property type="nucleotide sequence ID" value="NZ_CP014263.1"/>
</dbReference>
<reference evidence="1 2" key="1">
    <citation type="submission" date="2016-01" db="EMBL/GenBank/DDBJ databases">
        <authorList>
            <person name="Oliw E.H."/>
        </authorList>
    </citation>
    <scope>NUCLEOTIDE SEQUENCE [LARGE SCALE GENOMIC DNA]</scope>
    <source>
        <strain evidence="1 2">DY10</strain>
    </source>
</reference>
<evidence type="ECO:0000313" key="1">
    <source>
        <dbReference type="EMBL" id="AQG78620.1"/>
    </source>
</evidence>
<protein>
    <recommendedName>
        <fullName evidence="3">Polymerase nucleotidyl transferase domain-containing protein</fullName>
    </recommendedName>
</protein>
<evidence type="ECO:0008006" key="3">
    <source>
        <dbReference type="Google" id="ProtNLM"/>
    </source>
</evidence>
<evidence type="ECO:0000313" key="2">
    <source>
        <dbReference type="Proteomes" id="UP000187941"/>
    </source>
</evidence>
<gene>
    <name evidence="1" type="ORF">AWR27_04270</name>
</gene>
<dbReference type="EMBL" id="CP014263">
    <property type="protein sequence ID" value="AQG78620.1"/>
    <property type="molecule type" value="Genomic_DNA"/>
</dbReference>
<dbReference type="InterPro" id="IPR053860">
    <property type="entry name" value="DUF6932"/>
</dbReference>
<dbReference type="Pfam" id="PF22014">
    <property type="entry name" value="DUF6932"/>
    <property type="match status" value="1"/>
</dbReference>
<dbReference type="AlphaFoldDB" id="A0A1P9WTF1"/>
<organism evidence="1 2">
    <name type="scientific">Spirosoma montaniterrae</name>
    <dbReference type="NCBI Taxonomy" id="1178516"/>
    <lineage>
        <taxon>Bacteria</taxon>
        <taxon>Pseudomonadati</taxon>
        <taxon>Bacteroidota</taxon>
        <taxon>Cytophagia</taxon>
        <taxon>Cytophagales</taxon>
        <taxon>Cytophagaceae</taxon>
        <taxon>Spirosoma</taxon>
    </lineage>
</organism>
<dbReference type="OrthoDB" id="2617999at2"/>
<dbReference type="KEGG" id="smon:AWR27_04270"/>
<name>A0A1P9WTF1_9BACT</name>